<dbReference type="SUPFAM" id="SSF46785">
    <property type="entry name" value="Winged helix' DNA-binding domain"/>
    <property type="match status" value="1"/>
</dbReference>
<organism evidence="6 7">
    <name type="scientific">Anaerococcus porci</name>
    <dbReference type="NCBI Taxonomy" id="2652269"/>
    <lineage>
        <taxon>Bacteria</taxon>
        <taxon>Bacillati</taxon>
        <taxon>Bacillota</taxon>
        <taxon>Tissierellia</taxon>
        <taxon>Tissierellales</taxon>
        <taxon>Peptoniphilaceae</taxon>
        <taxon>Anaerococcus</taxon>
    </lineage>
</organism>
<comment type="caution">
    <text evidence="6">The sequence shown here is derived from an EMBL/GenBank/DDBJ whole genome shotgun (WGS) entry which is preliminary data.</text>
</comment>
<dbReference type="Pfam" id="PF00027">
    <property type="entry name" value="cNMP_binding"/>
    <property type="match status" value="1"/>
</dbReference>
<dbReference type="SUPFAM" id="SSF51206">
    <property type="entry name" value="cAMP-binding domain-like"/>
    <property type="match status" value="1"/>
</dbReference>
<sequence length="216" mass="25349">MNLREIPLFENLSQDDLKILEDNIDIVEVRYPKDSYIFEQGEIKNDLYYLKEGSILVAKFDSNGKRSIIQTFNNKGIFGEVYAYLKVPYDFSALCQKESKVFHIKNFRNIINKAMPKSFLLNYIDLLSKKCLVLSQKNQINTQFTLRQKIGNFLLLEEKDNKVILNQTREELADFLSTTRPSLSRELSKMMDEGIIKVDKKEIFILKKNILENLIY</sequence>
<keyword evidence="2" id="KW-0238">DNA-binding</keyword>
<keyword evidence="3" id="KW-0804">Transcription</keyword>
<gene>
    <name evidence="6" type="ORF">FYJ26_06005</name>
</gene>
<keyword evidence="1" id="KW-0805">Transcription regulation</keyword>
<feature type="domain" description="Cyclic nucleotide-binding" evidence="4">
    <location>
        <begin position="8"/>
        <end position="104"/>
    </location>
</feature>
<dbReference type="PROSITE" id="PS51063">
    <property type="entry name" value="HTH_CRP_2"/>
    <property type="match status" value="1"/>
</dbReference>
<dbReference type="PROSITE" id="PS50042">
    <property type="entry name" value="CNMP_BINDING_3"/>
    <property type="match status" value="1"/>
</dbReference>
<evidence type="ECO:0000259" key="4">
    <source>
        <dbReference type="PROSITE" id="PS50042"/>
    </source>
</evidence>
<dbReference type="InterPro" id="IPR050397">
    <property type="entry name" value="Env_Response_Regulators"/>
</dbReference>
<dbReference type="GO" id="GO:0003677">
    <property type="term" value="F:DNA binding"/>
    <property type="evidence" value="ECO:0007669"/>
    <property type="project" value="UniProtKB-KW"/>
</dbReference>
<dbReference type="RefSeq" id="WP_154540643.1">
    <property type="nucleotide sequence ID" value="NZ_VULQ01000006.1"/>
</dbReference>
<dbReference type="SMART" id="SM00419">
    <property type="entry name" value="HTH_CRP"/>
    <property type="match status" value="1"/>
</dbReference>
<dbReference type="InterPro" id="IPR012318">
    <property type="entry name" value="HTH_CRP"/>
</dbReference>
<reference evidence="6 7" key="1">
    <citation type="submission" date="2019-08" db="EMBL/GenBank/DDBJ databases">
        <title>In-depth cultivation of the pig gut microbiome towards novel bacterial diversity and tailored functional studies.</title>
        <authorList>
            <person name="Wylensek D."/>
            <person name="Hitch T.C.A."/>
            <person name="Clavel T."/>
        </authorList>
    </citation>
    <scope>NUCLEOTIDE SEQUENCE [LARGE SCALE GENOMIC DNA]</scope>
    <source>
        <strain evidence="6 7">WCA-380-WT-2B</strain>
    </source>
</reference>
<dbReference type="PANTHER" id="PTHR24567">
    <property type="entry name" value="CRP FAMILY TRANSCRIPTIONAL REGULATORY PROTEIN"/>
    <property type="match status" value="1"/>
</dbReference>
<dbReference type="InterPro" id="IPR036390">
    <property type="entry name" value="WH_DNA-bd_sf"/>
</dbReference>
<feature type="domain" description="HTH crp-type" evidence="5">
    <location>
        <begin position="144"/>
        <end position="209"/>
    </location>
</feature>
<dbReference type="CDD" id="cd00038">
    <property type="entry name" value="CAP_ED"/>
    <property type="match status" value="1"/>
</dbReference>
<dbReference type="GO" id="GO:0005829">
    <property type="term" value="C:cytosol"/>
    <property type="evidence" value="ECO:0007669"/>
    <property type="project" value="TreeGrafter"/>
</dbReference>
<evidence type="ECO:0000313" key="7">
    <source>
        <dbReference type="Proteomes" id="UP000441925"/>
    </source>
</evidence>
<dbReference type="InterPro" id="IPR018490">
    <property type="entry name" value="cNMP-bd_dom_sf"/>
</dbReference>
<evidence type="ECO:0000259" key="5">
    <source>
        <dbReference type="PROSITE" id="PS51063"/>
    </source>
</evidence>
<evidence type="ECO:0000256" key="1">
    <source>
        <dbReference type="ARBA" id="ARBA00023015"/>
    </source>
</evidence>
<protein>
    <submittedName>
        <fullName evidence="6">Crp/Fnr family transcriptional regulator</fullName>
    </submittedName>
</protein>
<keyword evidence="7" id="KW-1185">Reference proteome</keyword>
<dbReference type="Gene3D" id="2.60.120.10">
    <property type="entry name" value="Jelly Rolls"/>
    <property type="match status" value="1"/>
</dbReference>
<dbReference type="AlphaFoldDB" id="A0A6N7VSZ0"/>
<dbReference type="Proteomes" id="UP000441925">
    <property type="component" value="Unassembled WGS sequence"/>
</dbReference>
<dbReference type="PANTHER" id="PTHR24567:SF58">
    <property type="entry name" value="CYCLIC AMP-BINDING REGULATORY PROTEIN"/>
    <property type="match status" value="1"/>
</dbReference>
<dbReference type="Pfam" id="PF13545">
    <property type="entry name" value="HTH_Crp_2"/>
    <property type="match status" value="1"/>
</dbReference>
<dbReference type="InterPro" id="IPR014710">
    <property type="entry name" value="RmlC-like_jellyroll"/>
</dbReference>
<name>A0A6N7VSZ0_9FIRM</name>
<evidence type="ECO:0000313" key="6">
    <source>
        <dbReference type="EMBL" id="MSS77972.1"/>
    </source>
</evidence>
<dbReference type="EMBL" id="VULQ01000006">
    <property type="protein sequence ID" value="MSS77972.1"/>
    <property type="molecule type" value="Genomic_DNA"/>
</dbReference>
<dbReference type="SMART" id="SM00100">
    <property type="entry name" value="cNMP"/>
    <property type="match status" value="1"/>
</dbReference>
<accession>A0A6N7VSZ0</accession>
<dbReference type="InterPro" id="IPR000595">
    <property type="entry name" value="cNMP-bd_dom"/>
</dbReference>
<dbReference type="GO" id="GO:0003700">
    <property type="term" value="F:DNA-binding transcription factor activity"/>
    <property type="evidence" value="ECO:0007669"/>
    <property type="project" value="TreeGrafter"/>
</dbReference>
<proteinExistence type="predicted"/>
<evidence type="ECO:0000256" key="3">
    <source>
        <dbReference type="ARBA" id="ARBA00023163"/>
    </source>
</evidence>
<evidence type="ECO:0000256" key="2">
    <source>
        <dbReference type="ARBA" id="ARBA00023125"/>
    </source>
</evidence>